<dbReference type="OrthoDB" id="195679at2759"/>
<accession>A0A016VTA6</accession>
<gene>
    <name evidence="2" type="primary">Acey_s0004.g1796</name>
    <name evidence="2" type="ORF">Y032_0004g1796</name>
</gene>
<evidence type="ECO:0000313" key="3">
    <source>
        <dbReference type="Proteomes" id="UP000024635"/>
    </source>
</evidence>
<dbReference type="Gene3D" id="2.60.40.150">
    <property type="entry name" value="C2 domain"/>
    <property type="match status" value="1"/>
</dbReference>
<proteinExistence type="predicted"/>
<sequence>MVYYYRIGHVHFPRITKSELEQYNLIVSVWHKDLLTQNAPIGEAAINLRDHEWDPACPAWYQLEGKTVGSPTGSMPVENGECQRAHSPDVLAVGSRASDRSSVAASPRRTVFRNASTTSSTSSRNSRGVRAEENHDVSVKKPHKSLIKVVRAVQFVVASKQRSSSSLLKVSSTSVARAFPAECFGKY</sequence>
<feature type="compositionally biased region" description="Basic and acidic residues" evidence="1">
    <location>
        <begin position="129"/>
        <end position="139"/>
    </location>
</feature>
<name>A0A016VTA6_9BILA</name>
<dbReference type="Proteomes" id="UP000024635">
    <property type="component" value="Unassembled WGS sequence"/>
</dbReference>
<comment type="caution">
    <text evidence="2">The sequence shown here is derived from an EMBL/GenBank/DDBJ whole genome shotgun (WGS) entry which is preliminary data.</text>
</comment>
<protein>
    <submittedName>
        <fullName evidence="2">Uncharacterized protein</fullName>
    </submittedName>
</protein>
<dbReference type="AlphaFoldDB" id="A0A016VTA6"/>
<dbReference type="SUPFAM" id="SSF49562">
    <property type="entry name" value="C2 domain (Calcium/lipid-binding domain, CaLB)"/>
    <property type="match status" value="1"/>
</dbReference>
<feature type="region of interest" description="Disordered" evidence="1">
    <location>
        <begin position="96"/>
        <end position="139"/>
    </location>
</feature>
<reference evidence="3" key="1">
    <citation type="journal article" date="2015" name="Nat. Genet.">
        <title>The genome and transcriptome of the zoonotic hookworm Ancylostoma ceylanicum identify infection-specific gene families.</title>
        <authorList>
            <person name="Schwarz E.M."/>
            <person name="Hu Y."/>
            <person name="Antoshechkin I."/>
            <person name="Miller M.M."/>
            <person name="Sternberg P.W."/>
            <person name="Aroian R.V."/>
        </authorList>
    </citation>
    <scope>NUCLEOTIDE SEQUENCE</scope>
    <source>
        <strain evidence="3">HY135</strain>
    </source>
</reference>
<feature type="compositionally biased region" description="Low complexity" evidence="1">
    <location>
        <begin position="96"/>
        <end position="126"/>
    </location>
</feature>
<organism evidence="2 3">
    <name type="scientific">Ancylostoma ceylanicum</name>
    <dbReference type="NCBI Taxonomy" id="53326"/>
    <lineage>
        <taxon>Eukaryota</taxon>
        <taxon>Metazoa</taxon>
        <taxon>Ecdysozoa</taxon>
        <taxon>Nematoda</taxon>
        <taxon>Chromadorea</taxon>
        <taxon>Rhabditida</taxon>
        <taxon>Rhabditina</taxon>
        <taxon>Rhabditomorpha</taxon>
        <taxon>Strongyloidea</taxon>
        <taxon>Ancylostomatidae</taxon>
        <taxon>Ancylostomatinae</taxon>
        <taxon>Ancylostoma</taxon>
    </lineage>
</organism>
<dbReference type="EMBL" id="JARK01001340">
    <property type="protein sequence ID" value="EYC30829.1"/>
    <property type="molecule type" value="Genomic_DNA"/>
</dbReference>
<evidence type="ECO:0000256" key="1">
    <source>
        <dbReference type="SAM" id="MobiDB-lite"/>
    </source>
</evidence>
<dbReference type="InterPro" id="IPR035892">
    <property type="entry name" value="C2_domain_sf"/>
</dbReference>
<keyword evidence="3" id="KW-1185">Reference proteome</keyword>
<evidence type="ECO:0000313" key="2">
    <source>
        <dbReference type="EMBL" id="EYC30829.1"/>
    </source>
</evidence>